<dbReference type="Proteomes" id="UP001229651">
    <property type="component" value="Unassembled WGS sequence"/>
</dbReference>
<keyword evidence="3" id="KW-1185">Reference proteome</keyword>
<evidence type="ECO:0000313" key="2">
    <source>
        <dbReference type="EMBL" id="MDQ0382041.1"/>
    </source>
</evidence>
<keyword evidence="1" id="KW-0472">Membrane</keyword>
<sequence length="194" mass="19760">MMTSPGATAGTPGGYGLIVSALIRPIAFVAGTSRWGRSRRRGAAVLFELELTGPGKVDPLRRADFPGPTGEIGDRGDQAAGGLLVVGDGDLRGHPAVVGQAEVEAVVLAGPCAGVVPGAVQAGEVQHDLQRVVVVDGARPDEVVPAQHADPAQRGQFRADGPGQVERPAEQVFPVVHAVAGRPSAGAPTPAERR</sequence>
<dbReference type="EMBL" id="JAUSUT010000001">
    <property type="protein sequence ID" value="MDQ0382041.1"/>
    <property type="molecule type" value="Genomic_DNA"/>
</dbReference>
<evidence type="ECO:0000256" key="1">
    <source>
        <dbReference type="SAM" id="Phobius"/>
    </source>
</evidence>
<accession>A0ABU0F4F5</accession>
<proteinExistence type="predicted"/>
<name>A0ABU0F4F5_9PSEU</name>
<feature type="transmembrane region" description="Helical" evidence="1">
    <location>
        <begin position="12"/>
        <end position="31"/>
    </location>
</feature>
<comment type="caution">
    <text evidence="2">The sequence shown here is derived from an EMBL/GenBank/DDBJ whole genome shotgun (WGS) entry which is preliminary data.</text>
</comment>
<reference evidence="2 3" key="1">
    <citation type="submission" date="2023-07" db="EMBL/GenBank/DDBJ databases">
        <title>Sequencing the genomes of 1000 actinobacteria strains.</title>
        <authorList>
            <person name="Klenk H.-P."/>
        </authorList>
    </citation>
    <scope>NUCLEOTIDE SEQUENCE [LARGE SCALE GENOMIC DNA]</scope>
    <source>
        <strain evidence="2 3">DSM 45805</strain>
    </source>
</reference>
<gene>
    <name evidence="2" type="ORF">FB470_006035</name>
</gene>
<keyword evidence="1" id="KW-1133">Transmembrane helix</keyword>
<protein>
    <submittedName>
        <fullName evidence="2">Uncharacterized protein</fullName>
    </submittedName>
</protein>
<organism evidence="2 3">
    <name type="scientific">Amycolatopsis thermophila</name>
    <dbReference type="NCBI Taxonomy" id="206084"/>
    <lineage>
        <taxon>Bacteria</taxon>
        <taxon>Bacillati</taxon>
        <taxon>Actinomycetota</taxon>
        <taxon>Actinomycetes</taxon>
        <taxon>Pseudonocardiales</taxon>
        <taxon>Pseudonocardiaceae</taxon>
        <taxon>Amycolatopsis</taxon>
    </lineage>
</organism>
<dbReference type="RefSeq" id="WP_306999628.1">
    <property type="nucleotide sequence ID" value="NZ_JAUSUT010000001.1"/>
</dbReference>
<evidence type="ECO:0000313" key="3">
    <source>
        <dbReference type="Proteomes" id="UP001229651"/>
    </source>
</evidence>
<keyword evidence="1" id="KW-0812">Transmembrane</keyword>